<dbReference type="Pfam" id="PF01471">
    <property type="entry name" value="PG_binding_1"/>
    <property type="match status" value="1"/>
</dbReference>
<sequence>MSAIPKQVLGALLILVGISGVSGCTSKESDLLSLKRQLAAKQVRIEELEILKSDMQRVIALKNADLERQRKIGMQAAHPSDYSAECYVRVLSPSTDHTKTKQMTWQPVLCRTHTTPETVRQIQRALKQARYYHAAIDGIYGPQTHRAVESYQRAKGLAVGGITFETLKSLGLKLHDNQVVAGVQ</sequence>
<protein>
    <recommendedName>
        <fullName evidence="1">Peptidoglycan binding-like domain-containing protein</fullName>
    </recommendedName>
</protein>
<dbReference type="PROSITE" id="PS51257">
    <property type="entry name" value="PROKAR_LIPOPROTEIN"/>
    <property type="match status" value="1"/>
</dbReference>
<dbReference type="SUPFAM" id="SSF47090">
    <property type="entry name" value="PGBD-like"/>
    <property type="match status" value="1"/>
</dbReference>
<dbReference type="Gene3D" id="1.10.101.10">
    <property type="entry name" value="PGBD-like superfamily/PGBD"/>
    <property type="match status" value="1"/>
</dbReference>
<feature type="domain" description="Peptidoglycan binding-like" evidence="1">
    <location>
        <begin position="117"/>
        <end position="168"/>
    </location>
</feature>
<dbReference type="EMBL" id="AZHW01000799">
    <property type="protein sequence ID" value="ETW96346.1"/>
    <property type="molecule type" value="Genomic_DNA"/>
</dbReference>
<dbReference type="InterPro" id="IPR036366">
    <property type="entry name" value="PGBDSf"/>
</dbReference>
<evidence type="ECO:0000313" key="3">
    <source>
        <dbReference type="Proteomes" id="UP000019141"/>
    </source>
</evidence>
<dbReference type="AlphaFoldDB" id="W4LG95"/>
<evidence type="ECO:0000313" key="2">
    <source>
        <dbReference type="EMBL" id="ETW96346.1"/>
    </source>
</evidence>
<gene>
    <name evidence="2" type="ORF">ETSY1_26965</name>
</gene>
<dbReference type="Proteomes" id="UP000019141">
    <property type="component" value="Unassembled WGS sequence"/>
</dbReference>
<accession>W4LG95</accession>
<dbReference type="HOGENOM" id="CLU_1465674_0_0_7"/>
<organism evidence="2 3">
    <name type="scientific">Entotheonella factor</name>
    <dbReference type="NCBI Taxonomy" id="1429438"/>
    <lineage>
        <taxon>Bacteria</taxon>
        <taxon>Pseudomonadati</taxon>
        <taxon>Nitrospinota/Tectimicrobiota group</taxon>
        <taxon>Candidatus Tectimicrobiota</taxon>
        <taxon>Candidatus Entotheonellia</taxon>
        <taxon>Candidatus Entotheonellales</taxon>
        <taxon>Candidatus Entotheonellaceae</taxon>
        <taxon>Candidatus Entotheonella</taxon>
    </lineage>
</organism>
<proteinExistence type="predicted"/>
<dbReference type="InterPro" id="IPR002477">
    <property type="entry name" value="Peptidoglycan-bd-like"/>
</dbReference>
<comment type="caution">
    <text evidence="2">The sequence shown here is derived from an EMBL/GenBank/DDBJ whole genome shotgun (WGS) entry which is preliminary data.</text>
</comment>
<dbReference type="InterPro" id="IPR036365">
    <property type="entry name" value="PGBD-like_sf"/>
</dbReference>
<reference evidence="2 3" key="1">
    <citation type="journal article" date="2014" name="Nature">
        <title>An environmental bacterial taxon with a large and distinct metabolic repertoire.</title>
        <authorList>
            <person name="Wilson M.C."/>
            <person name="Mori T."/>
            <person name="Ruckert C."/>
            <person name="Uria A.R."/>
            <person name="Helf M.J."/>
            <person name="Takada K."/>
            <person name="Gernert C."/>
            <person name="Steffens U.A."/>
            <person name="Heycke N."/>
            <person name="Schmitt S."/>
            <person name="Rinke C."/>
            <person name="Helfrich E.J."/>
            <person name="Brachmann A.O."/>
            <person name="Gurgui C."/>
            <person name="Wakimoto T."/>
            <person name="Kracht M."/>
            <person name="Crusemann M."/>
            <person name="Hentschel U."/>
            <person name="Abe I."/>
            <person name="Matsunaga S."/>
            <person name="Kalinowski J."/>
            <person name="Takeyama H."/>
            <person name="Piel J."/>
        </authorList>
    </citation>
    <scope>NUCLEOTIDE SEQUENCE [LARGE SCALE GENOMIC DNA]</scope>
    <source>
        <strain evidence="3">TSY1</strain>
    </source>
</reference>
<evidence type="ECO:0000259" key="1">
    <source>
        <dbReference type="Pfam" id="PF01471"/>
    </source>
</evidence>
<keyword evidence="3" id="KW-1185">Reference proteome</keyword>
<name>W4LG95_ENTF1</name>